<reference evidence="2" key="1">
    <citation type="submission" date="2015-08" db="EMBL/GenBank/DDBJ databases">
        <title>Genome sequencing project for genomic taxonomy and phylogenomics of Bacillus-like bacteria.</title>
        <authorList>
            <person name="Liu B."/>
            <person name="Wang J."/>
            <person name="Zhu Y."/>
            <person name="Liu G."/>
            <person name="Chen Q."/>
            <person name="Chen Z."/>
            <person name="Lan J."/>
            <person name="Che J."/>
            <person name="Ge C."/>
            <person name="Shi H."/>
            <person name="Pan Z."/>
            <person name="Liu X."/>
        </authorList>
    </citation>
    <scope>NUCLEOTIDE SEQUENCE [LARGE SCALE GENOMIC DNA]</scope>
    <source>
        <strain evidence="2">FJAT-22460</strain>
    </source>
</reference>
<name>A0A0M1P8L3_9BACL</name>
<dbReference type="AlphaFoldDB" id="A0A0M1P8L3"/>
<evidence type="ECO:0000313" key="1">
    <source>
        <dbReference type="EMBL" id="KOR90339.1"/>
    </source>
</evidence>
<dbReference type="SUPFAM" id="SSF50630">
    <property type="entry name" value="Acid proteases"/>
    <property type="match status" value="1"/>
</dbReference>
<sequence>MNIHLVNGLPIVSLPLSYKNKSTLLNNVLLDTGCSTTIFDTDLVEPIGLDIDFINGKSVRMYGVGGSSELCYQQIVSDLSIGSNLLKEFTIQLGLTKDPYGFDAILGVDFLYKYGLKIDFEKLVISYKV</sequence>
<keyword evidence="2" id="KW-1185">Reference proteome</keyword>
<dbReference type="EMBL" id="LIUT01000001">
    <property type="protein sequence ID" value="KOR90339.1"/>
    <property type="molecule type" value="Genomic_DNA"/>
</dbReference>
<proteinExistence type="predicted"/>
<dbReference type="Pfam" id="PF13650">
    <property type="entry name" value="Asp_protease_2"/>
    <property type="match status" value="1"/>
</dbReference>
<dbReference type="OrthoDB" id="2735601at2"/>
<dbReference type="Gene3D" id="2.40.70.10">
    <property type="entry name" value="Acid Proteases"/>
    <property type="match status" value="1"/>
</dbReference>
<protein>
    <recommendedName>
        <fullName evidence="3">Peptidase A2 domain-containing protein</fullName>
    </recommendedName>
</protein>
<dbReference type="CDD" id="cd00303">
    <property type="entry name" value="retropepsin_like"/>
    <property type="match status" value="1"/>
</dbReference>
<dbReference type="InterPro" id="IPR021109">
    <property type="entry name" value="Peptidase_aspartic_dom_sf"/>
</dbReference>
<comment type="caution">
    <text evidence="1">The sequence shown here is derived from an EMBL/GenBank/DDBJ whole genome shotgun (WGS) entry which is preliminary data.</text>
</comment>
<evidence type="ECO:0008006" key="3">
    <source>
        <dbReference type="Google" id="ProtNLM"/>
    </source>
</evidence>
<evidence type="ECO:0000313" key="2">
    <source>
        <dbReference type="Proteomes" id="UP000036932"/>
    </source>
</evidence>
<dbReference type="Proteomes" id="UP000036932">
    <property type="component" value="Unassembled WGS sequence"/>
</dbReference>
<dbReference type="RefSeq" id="WP_054403281.1">
    <property type="nucleotide sequence ID" value="NZ_LIUT01000001.1"/>
</dbReference>
<dbReference type="PATRIC" id="fig|1705565.3.peg.5101"/>
<accession>A0A0M1P8L3</accession>
<organism evidence="1 2">
    <name type="scientific">Paenibacillus solani</name>
    <dbReference type="NCBI Taxonomy" id="1705565"/>
    <lineage>
        <taxon>Bacteria</taxon>
        <taxon>Bacillati</taxon>
        <taxon>Bacillota</taxon>
        <taxon>Bacilli</taxon>
        <taxon>Bacillales</taxon>
        <taxon>Paenibacillaceae</taxon>
        <taxon>Paenibacillus</taxon>
    </lineage>
</organism>
<gene>
    <name evidence="1" type="ORF">AM231_15205</name>
</gene>